<evidence type="ECO:0000313" key="1">
    <source>
        <dbReference type="EMBL" id="MBW0579062.1"/>
    </source>
</evidence>
<accession>A0A9Q3KFZ0</accession>
<dbReference type="EMBL" id="AVOT02104201">
    <property type="protein sequence ID" value="MBW0579062.1"/>
    <property type="molecule type" value="Genomic_DNA"/>
</dbReference>
<comment type="caution">
    <text evidence="1">The sequence shown here is derived from an EMBL/GenBank/DDBJ whole genome shotgun (WGS) entry which is preliminary data.</text>
</comment>
<dbReference type="Proteomes" id="UP000765509">
    <property type="component" value="Unassembled WGS sequence"/>
</dbReference>
<sequence>MVCGPWTVRCGPWAVGAIGGLQDQNGPPGDHKLAHGPIFHLHGLDSLREVQDHQYYGLPKVSGEVQVMSSKLTELTESSPSATPPSVLCGSGVLSQLASPSMASSGHFDPSQTYGGYKAVKALDPACTECLAKGKDCFQHYMPRSSNFYYCFIGKKPCHHTSVQA</sequence>
<proteinExistence type="predicted"/>
<name>A0A9Q3KFZ0_9BASI</name>
<dbReference type="AlphaFoldDB" id="A0A9Q3KFZ0"/>
<organism evidence="1 2">
    <name type="scientific">Austropuccinia psidii MF-1</name>
    <dbReference type="NCBI Taxonomy" id="1389203"/>
    <lineage>
        <taxon>Eukaryota</taxon>
        <taxon>Fungi</taxon>
        <taxon>Dikarya</taxon>
        <taxon>Basidiomycota</taxon>
        <taxon>Pucciniomycotina</taxon>
        <taxon>Pucciniomycetes</taxon>
        <taxon>Pucciniales</taxon>
        <taxon>Sphaerophragmiaceae</taxon>
        <taxon>Austropuccinia</taxon>
    </lineage>
</organism>
<keyword evidence="2" id="KW-1185">Reference proteome</keyword>
<protein>
    <submittedName>
        <fullName evidence="1">Uncharacterized protein</fullName>
    </submittedName>
</protein>
<gene>
    <name evidence="1" type="ORF">O181_118777</name>
</gene>
<reference evidence="1" key="1">
    <citation type="submission" date="2021-03" db="EMBL/GenBank/DDBJ databases">
        <title>Draft genome sequence of rust myrtle Austropuccinia psidii MF-1, a brazilian biotype.</title>
        <authorList>
            <person name="Quecine M.C."/>
            <person name="Pachon D.M.R."/>
            <person name="Bonatelli M.L."/>
            <person name="Correr F.H."/>
            <person name="Franceschini L.M."/>
            <person name="Leite T.F."/>
            <person name="Margarido G.R.A."/>
            <person name="Almeida C.A."/>
            <person name="Ferrarezi J.A."/>
            <person name="Labate C.A."/>
        </authorList>
    </citation>
    <scope>NUCLEOTIDE SEQUENCE</scope>
    <source>
        <strain evidence="1">MF-1</strain>
    </source>
</reference>
<evidence type="ECO:0000313" key="2">
    <source>
        <dbReference type="Proteomes" id="UP000765509"/>
    </source>
</evidence>